<organism evidence="1 2">
    <name type="scientific">Pseudophaeobacter arcticus</name>
    <dbReference type="NCBI Taxonomy" id="385492"/>
    <lineage>
        <taxon>Bacteria</taxon>
        <taxon>Pseudomonadati</taxon>
        <taxon>Pseudomonadota</taxon>
        <taxon>Alphaproteobacteria</taxon>
        <taxon>Rhodobacterales</taxon>
        <taxon>Paracoccaceae</taxon>
        <taxon>Pseudophaeobacter</taxon>
    </lineage>
</organism>
<proteinExistence type="predicted"/>
<dbReference type="Proteomes" id="UP001441944">
    <property type="component" value="Unassembled WGS sequence"/>
</dbReference>
<protein>
    <recommendedName>
        <fullName evidence="3">Integrase core domain-containing protein</fullName>
    </recommendedName>
</protein>
<reference evidence="1 2" key="1">
    <citation type="submission" date="2024-04" db="EMBL/GenBank/DDBJ databases">
        <title>Draft genome sequence of Pseudophaeobacter arcticus NBRC 116598.</title>
        <authorList>
            <person name="Miyakawa T."/>
            <person name="Kusuya Y."/>
            <person name="Miura T."/>
        </authorList>
    </citation>
    <scope>NUCLEOTIDE SEQUENCE [LARGE SCALE GENOMIC DNA]</scope>
    <source>
        <strain evidence="1 2">SU-CL00105</strain>
    </source>
</reference>
<gene>
    <name evidence="1" type="ORF">NBRC116598_33340</name>
</gene>
<evidence type="ECO:0008006" key="3">
    <source>
        <dbReference type="Google" id="ProtNLM"/>
    </source>
</evidence>
<keyword evidence="2" id="KW-1185">Reference proteome</keyword>
<evidence type="ECO:0000313" key="2">
    <source>
        <dbReference type="Proteomes" id="UP001441944"/>
    </source>
</evidence>
<accession>A0ABQ0APV9</accession>
<dbReference type="EMBL" id="BAABWU010000015">
    <property type="protein sequence ID" value="GAA6197889.1"/>
    <property type="molecule type" value="Genomic_DNA"/>
</dbReference>
<sequence>MHNPVGQWITAADLLNDRVLPFHEENDLPVLRIMTDRGTEYCGRVDKHDFQLFLAINDIPSQTCRHVLPGSGSYEDKGEITANKRHLRAVP</sequence>
<evidence type="ECO:0000313" key="1">
    <source>
        <dbReference type="EMBL" id="GAA6197889.1"/>
    </source>
</evidence>
<name>A0ABQ0APV9_9RHOB</name>
<comment type="caution">
    <text evidence="1">The sequence shown here is derived from an EMBL/GenBank/DDBJ whole genome shotgun (WGS) entry which is preliminary data.</text>
</comment>